<dbReference type="EMBL" id="BGZK01000039">
    <property type="protein sequence ID" value="GBP10142.1"/>
    <property type="molecule type" value="Genomic_DNA"/>
</dbReference>
<organism evidence="2 3">
    <name type="scientific">Eumeta variegata</name>
    <name type="common">Bagworm moth</name>
    <name type="synonym">Eumeta japonica</name>
    <dbReference type="NCBI Taxonomy" id="151549"/>
    <lineage>
        <taxon>Eukaryota</taxon>
        <taxon>Metazoa</taxon>
        <taxon>Ecdysozoa</taxon>
        <taxon>Arthropoda</taxon>
        <taxon>Hexapoda</taxon>
        <taxon>Insecta</taxon>
        <taxon>Pterygota</taxon>
        <taxon>Neoptera</taxon>
        <taxon>Endopterygota</taxon>
        <taxon>Lepidoptera</taxon>
        <taxon>Glossata</taxon>
        <taxon>Ditrysia</taxon>
        <taxon>Tineoidea</taxon>
        <taxon>Psychidae</taxon>
        <taxon>Oiketicinae</taxon>
        <taxon>Eumeta</taxon>
    </lineage>
</organism>
<proteinExistence type="predicted"/>
<evidence type="ECO:0000313" key="3">
    <source>
        <dbReference type="Proteomes" id="UP000299102"/>
    </source>
</evidence>
<sequence length="92" mass="10420">MQATRHRGRHGRAKHTGAAAFCAQWTLNVADDVGLPRCERRGACPDVNPRKPDSPVVYVNTEQQEGHRDEAPTNTNEPRIRRSEEEKEEDES</sequence>
<gene>
    <name evidence="2" type="ORF">EVAR_77555_1</name>
</gene>
<comment type="caution">
    <text evidence="2">The sequence shown here is derived from an EMBL/GenBank/DDBJ whole genome shotgun (WGS) entry which is preliminary data.</text>
</comment>
<evidence type="ECO:0000256" key="1">
    <source>
        <dbReference type="SAM" id="MobiDB-lite"/>
    </source>
</evidence>
<reference evidence="2 3" key="1">
    <citation type="journal article" date="2019" name="Commun. Biol.">
        <title>The bagworm genome reveals a unique fibroin gene that provides high tensile strength.</title>
        <authorList>
            <person name="Kono N."/>
            <person name="Nakamura H."/>
            <person name="Ohtoshi R."/>
            <person name="Tomita M."/>
            <person name="Numata K."/>
            <person name="Arakawa K."/>
        </authorList>
    </citation>
    <scope>NUCLEOTIDE SEQUENCE [LARGE SCALE GENOMIC DNA]</scope>
</reference>
<name>A0A4C1T6U8_EUMVA</name>
<dbReference type="Proteomes" id="UP000299102">
    <property type="component" value="Unassembled WGS sequence"/>
</dbReference>
<feature type="compositionally biased region" description="Basic and acidic residues" evidence="1">
    <location>
        <begin position="42"/>
        <end position="53"/>
    </location>
</feature>
<evidence type="ECO:0000313" key="2">
    <source>
        <dbReference type="EMBL" id="GBP10142.1"/>
    </source>
</evidence>
<dbReference type="AlphaFoldDB" id="A0A4C1T6U8"/>
<protein>
    <submittedName>
        <fullName evidence="2">Uncharacterized protein</fullName>
    </submittedName>
</protein>
<accession>A0A4C1T6U8</accession>
<keyword evidence="3" id="KW-1185">Reference proteome</keyword>
<feature type="region of interest" description="Disordered" evidence="1">
    <location>
        <begin position="42"/>
        <end position="92"/>
    </location>
</feature>